<dbReference type="AlphaFoldDB" id="A0AAE0XBW6"/>
<name>A0AAE0XBW6_9PEZI</name>
<keyword evidence="1" id="KW-0472">Membrane</keyword>
<accession>A0AAE0XBW6</accession>
<evidence type="ECO:0000313" key="3">
    <source>
        <dbReference type="Proteomes" id="UP001270362"/>
    </source>
</evidence>
<reference evidence="2" key="2">
    <citation type="submission" date="2023-06" db="EMBL/GenBank/DDBJ databases">
        <authorList>
            <consortium name="Lawrence Berkeley National Laboratory"/>
            <person name="Haridas S."/>
            <person name="Hensen N."/>
            <person name="Bonometti L."/>
            <person name="Westerberg I."/>
            <person name="Brannstrom I.O."/>
            <person name="Guillou S."/>
            <person name="Cros-Aarteil S."/>
            <person name="Calhoun S."/>
            <person name="Kuo A."/>
            <person name="Mondo S."/>
            <person name="Pangilinan J."/>
            <person name="Riley R."/>
            <person name="Labutti K."/>
            <person name="Andreopoulos B."/>
            <person name="Lipzen A."/>
            <person name="Chen C."/>
            <person name="Yanf M."/>
            <person name="Daum C."/>
            <person name="Ng V."/>
            <person name="Clum A."/>
            <person name="Steindorff A."/>
            <person name="Ohm R."/>
            <person name="Martin F."/>
            <person name="Silar P."/>
            <person name="Natvig D."/>
            <person name="Lalanne C."/>
            <person name="Gautier V."/>
            <person name="Ament-Velasquez S.L."/>
            <person name="Kruys A."/>
            <person name="Hutchinson M.I."/>
            <person name="Powell A.J."/>
            <person name="Barry K."/>
            <person name="Miller A.N."/>
            <person name="Grigoriev I.V."/>
            <person name="Debuchy R."/>
            <person name="Gladieux P."/>
            <person name="Thoren M.H."/>
            <person name="Johannesson H."/>
        </authorList>
    </citation>
    <scope>NUCLEOTIDE SEQUENCE</scope>
    <source>
        <strain evidence="2">CBS 314.62</strain>
    </source>
</reference>
<sequence length="173" mass="18965">MPARPELRLDARDRQIGVWVPELALSYLAFFFFFFSAFLISIDQPASLRRGQNGTAGVSLIWMERAAAFRPGWSGTCATWYSSRWDRCRLDGMTKSKGERGGESKRDELRVRVCCVGVTPSTICGTRSCVRYTPLAAAVPPRPTSHHATPSAESTLTYTTTAPCATGHSLSGV</sequence>
<protein>
    <submittedName>
        <fullName evidence="2">Uncharacterized protein</fullName>
    </submittedName>
</protein>
<evidence type="ECO:0000256" key="1">
    <source>
        <dbReference type="SAM" id="Phobius"/>
    </source>
</evidence>
<reference evidence="2" key="1">
    <citation type="journal article" date="2023" name="Mol. Phylogenet. Evol.">
        <title>Genome-scale phylogeny and comparative genomics of the fungal order Sordariales.</title>
        <authorList>
            <person name="Hensen N."/>
            <person name="Bonometti L."/>
            <person name="Westerberg I."/>
            <person name="Brannstrom I.O."/>
            <person name="Guillou S."/>
            <person name="Cros-Aarteil S."/>
            <person name="Calhoun S."/>
            <person name="Haridas S."/>
            <person name="Kuo A."/>
            <person name="Mondo S."/>
            <person name="Pangilinan J."/>
            <person name="Riley R."/>
            <person name="LaButti K."/>
            <person name="Andreopoulos B."/>
            <person name="Lipzen A."/>
            <person name="Chen C."/>
            <person name="Yan M."/>
            <person name="Daum C."/>
            <person name="Ng V."/>
            <person name="Clum A."/>
            <person name="Steindorff A."/>
            <person name="Ohm R.A."/>
            <person name="Martin F."/>
            <person name="Silar P."/>
            <person name="Natvig D.O."/>
            <person name="Lalanne C."/>
            <person name="Gautier V."/>
            <person name="Ament-Velasquez S.L."/>
            <person name="Kruys A."/>
            <person name="Hutchinson M.I."/>
            <person name="Powell A.J."/>
            <person name="Barry K."/>
            <person name="Miller A.N."/>
            <person name="Grigoriev I.V."/>
            <person name="Debuchy R."/>
            <person name="Gladieux P."/>
            <person name="Hiltunen Thoren M."/>
            <person name="Johannesson H."/>
        </authorList>
    </citation>
    <scope>NUCLEOTIDE SEQUENCE</scope>
    <source>
        <strain evidence="2">CBS 314.62</strain>
    </source>
</reference>
<feature type="transmembrane region" description="Helical" evidence="1">
    <location>
        <begin position="24"/>
        <end position="42"/>
    </location>
</feature>
<keyword evidence="3" id="KW-1185">Reference proteome</keyword>
<keyword evidence="1" id="KW-0812">Transmembrane</keyword>
<dbReference type="EMBL" id="JAULSO010000002">
    <property type="protein sequence ID" value="KAK3689855.1"/>
    <property type="molecule type" value="Genomic_DNA"/>
</dbReference>
<keyword evidence="1" id="KW-1133">Transmembrane helix</keyword>
<comment type="caution">
    <text evidence="2">The sequence shown here is derived from an EMBL/GenBank/DDBJ whole genome shotgun (WGS) entry which is preliminary data.</text>
</comment>
<evidence type="ECO:0000313" key="2">
    <source>
        <dbReference type="EMBL" id="KAK3689855.1"/>
    </source>
</evidence>
<gene>
    <name evidence="2" type="ORF">B0T22DRAFT_180917</name>
</gene>
<dbReference type="Proteomes" id="UP001270362">
    <property type="component" value="Unassembled WGS sequence"/>
</dbReference>
<organism evidence="2 3">
    <name type="scientific">Podospora appendiculata</name>
    <dbReference type="NCBI Taxonomy" id="314037"/>
    <lineage>
        <taxon>Eukaryota</taxon>
        <taxon>Fungi</taxon>
        <taxon>Dikarya</taxon>
        <taxon>Ascomycota</taxon>
        <taxon>Pezizomycotina</taxon>
        <taxon>Sordariomycetes</taxon>
        <taxon>Sordariomycetidae</taxon>
        <taxon>Sordariales</taxon>
        <taxon>Podosporaceae</taxon>
        <taxon>Podospora</taxon>
    </lineage>
</organism>
<proteinExistence type="predicted"/>